<dbReference type="InterPro" id="IPR029069">
    <property type="entry name" value="HotDog_dom_sf"/>
</dbReference>
<dbReference type="CDD" id="cd03441">
    <property type="entry name" value="R_hydratase_like"/>
    <property type="match status" value="1"/>
</dbReference>
<dbReference type="AlphaFoldDB" id="A0A3N0GH49"/>
<organism evidence="2 3">
    <name type="scientific">Nocardioides pocheonensis</name>
    <dbReference type="NCBI Taxonomy" id="661485"/>
    <lineage>
        <taxon>Bacteria</taxon>
        <taxon>Bacillati</taxon>
        <taxon>Actinomycetota</taxon>
        <taxon>Actinomycetes</taxon>
        <taxon>Propionibacteriales</taxon>
        <taxon>Nocardioidaceae</taxon>
        <taxon>Nocardioides</taxon>
    </lineage>
</organism>
<accession>A0A3N0GH49</accession>
<name>A0A3N0GH49_9ACTN</name>
<dbReference type="SUPFAM" id="SSF54637">
    <property type="entry name" value="Thioesterase/thiol ester dehydrase-isomerase"/>
    <property type="match status" value="1"/>
</dbReference>
<dbReference type="Proteomes" id="UP000279994">
    <property type="component" value="Unassembled WGS sequence"/>
</dbReference>
<evidence type="ECO:0000313" key="3">
    <source>
        <dbReference type="Proteomes" id="UP000279994"/>
    </source>
</evidence>
<gene>
    <name evidence="2" type="ORF">EFL26_21645</name>
</gene>
<dbReference type="Gene3D" id="3.10.129.10">
    <property type="entry name" value="Hotdog Thioesterase"/>
    <property type="match status" value="1"/>
</dbReference>
<proteinExistence type="predicted"/>
<sequence length="205" mass="23044">MENLSERRSMAVSASNAERLTALARTTKQREYARDFVATWRDHVTWDRAPMREAVRLPGEFIVEEEDVLAYNLALGETDPLLVDPEYARVHAPGGTVVVHPLFTTSIGFWLAAPGTPLSWTRTPGARNPFQRVVIREPIKIGDRLSLTVENTDRYIRRGKHYLSAHVVMSDQRGAVKAESWATLILPANHDEARAFATALNDTRP</sequence>
<evidence type="ECO:0000313" key="2">
    <source>
        <dbReference type="EMBL" id="RNM11761.1"/>
    </source>
</evidence>
<protein>
    <recommendedName>
        <fullName evidence="1">FAS1-like dehydratase domain-containing protein</fullName>
    </recommendedName>
</protein>
<feature type="domain" description="FAS1-like dehydratase" evidence="1">
    <location>
        <begin position="59"/>
        <end position="176"/>
    </location>
</feature>
<dbReference type="OrthoDB" id="5298629at2"/>
<dbReference type="EMBL" id="RJSF01000047">
    <property type="protein sequence ID" value="RNM11761.1"/>
    <property type="molecule type" value="Genomic_DNA"/>
</dbReference>
<comment type="caution">
    <text evidence="2">The sequence shown here is derived from an EMBL/GenBank/DDBJ whole genome shotgun (WGS) entry which is preliminary data.</text>
</comment>
<keyword evidence="3" id="KW-1185">Reference proteome</keyword>
<dbReference type="InterPro" id="IPR039569">
    <property type="entry name" value="FAS1-like_DH_region"/>
</dbReference>
<reference evidence="2 3" key="1">
    <citation type="submission" date="2018-11" db="EMBL/GenBank/DDBJ databases">
        <authorList>
            <person name="Li F."/>
        </authorList>
    </citation>
    <scope>NUCLEOTIDE SEQUENCE [LARGE SCALE GENOMIC DNA]</scope>
    <source>
        <strain evidence="2 3">Gsoil 818</strain>
    </source>
</reference>
<evidence type="ECO:0000259" key="1">
    <source>
        <dbReference type="Pfam" id="PF13452"/>
    </source>
</evidence>
<dbReference type="Pfam" id="PF13452">
    <property type="entry name" value="FAS1_DH_region"/>
    <property type="match status" value="1"/>
</dbReference>